<feature type="transmembrane region" description="Helical" evidence="1">
    <location>
        <begin position="47"/>
        <end position="68"/>
    </location>
</feature>
<dbReference type="InterPro" id="IPR045679">
    <property type="entry name" value="DUF6199"/>
</dbReference>
<organism evidence="3 4">
    <name type="scientific">Paenibacillus woosongensis</name>
    <dbReference type="NCBI Taxonomy" id="307580"/>
    <lineage>
        <taxon>Bacteria</taxon>
        <taxon>Bacillati</taxon>
        <taxon>Bacillota</taxon>
        <taxon>Bacilli</taxon>
        <taxon>Bacillales</taxon>
        <taxon>Paenibacillaceae</taxon>
        <taxon>Paenibacillus</taxon>
    </lineage>
</organism>
<dbReference type="Pfam" id="PF19701">
    <property type="entry name" value="DUF6199"/>
    <property type="match status" value="1"/>
</dbReference>
<dbReference type="Proteomes" id="UP001177943">
    <property type="component" value="Chromosome"/>
</dbReference>
<proteinExistence type="predicted"/>
<reference evidence="3" key="1">
    <citation type="submission" date="2023-05" db="EMBL/GenBank/DDBJ databases">
        <title>Comparative genomics of Bacillaceae isolates and their secondary metabolite potential.</title>
        <authorList>
            <person name="Song L."/>
            <person name="Nielsen L.J."/>
            <person name="Mohite O."/>
            <person name="Xu X."/>
            <person name="Weber T."/>
            <person name="Kovacs A.T."/>
        </authorList>
    </citation>
    <scope>NUCLEOTIDE SEQUENCE</scope>
    <source>
        <strain evidence="3">B2_4</strain>
    </source>
</reference>
<evidence type="ECO:0000256" key="1">
    <source>
        <dbReference type="SAM" id="Phobius"/>
    </source>
</evidence>
<dbReference type="RefSeq" id="WP_283925160.1">
    <property type="nucleotide sequence ID" value="NZ_CP126084.1"/>
</dbReference>
<gene>
    <name evidence="3" type="ORF">QNH46_15920</name>
</gene>
<dbReference type="AlphaFoldDB" id="A0AA95I134"/>
<sequence>MTFFVSLLFIVPGLLGLFFPAFGWYIRYGWMVNGDSEPSEAFIAMSRIGGGLAIFFGLLVLLTGGAILNY</sequence>
<evidence type="ECO:0000259" key="2">
    <source>
        <dbReference type="Pfam" id="PF19701"/>
    </source>
</evidence>
<evidence type="ECO:0000313" key="4">
    <source>
        <dbReference type="Proteomes" id="UP001177943"/>
    </source>
</evidence>
<evidence type="ECO:0000313" key="3">
    <source>
        <dbReference type="EMBL" id="WHX47631.1"/>
    </source>
</evidence>
<feature type="domain" description="DUF6199" evidence="2">
    <location>
        <begin position="6"/>
        <end position="63"/>
    </location>
</feature>
<dbReference type="EMBL" id="CP126084">
    <property type="protein sequence ID" value="WHX47631.1"/>
    <property type="molecule type" value="Genomic_DNA"/>
</dbReference>
<accession>A0AA95I134</accession>
<name>A0AA95I134_9BACL</name>
<protein>
    <recommendedName>
        <fullName evidence="2">DUF6199 domain-containing protein</fullName>
    </recommendedName>
</protein>
<keyword evidence="1" id="KW-0472">Membrane</keyword>
<dbReference type="KEGG" id="pwn:QNH46_15920"/>
<keyword evidence="1" id="KW-1133">Transmembrane helix</keyword>
<keyword evidence="1" id="KW-0812">Transmembrane</keyword>